<comment type="caution">
    <text evidence="1">The sequence shown here is derived from an EMBL/GenBank/DDBJ whole genome shotgun (WGS) entry which is preliminary data.</text>
</comment>
<reference evidence="1 2" key="1">
    <citation type="journal article" date="2021" name="Int. J. Syst. Evol. Microbiol.">
        <title>Reticulibacter mediterranei gen. nov., sp. nov., within the new family Reticulibacteraceae fam. nov., and Ktedonospora formicarum gen. nov., sp. nov., Ktedonobacter robiniae sp. nov., Dictyobacter formicarum sp. nov. and Dictyobacter arantiisoli sp. nov., belonging to the class Ktedonobacteria.</title>
        <authorList>
            <person name="Yabe S."/>
            <person name="Zheng Y."/>
            <person name="Wang C.M."/>
            <person name="Sakai Y."/>
            <person name="Abe K."/>
            <person name="Yokota A."/>
            <person name="Donadio S."/>
            <person name="Cavaletti L."/>
            <person name="Monciardini P."/>
        </authorList>
    </citation>
    <scope>NUCLEOTIDE SEQUENCE [LARGE SCALE GENOMIC DNA]</scope>
    <source>
        <strain evidence="1 2">SOSP1-30</strain>
    </source>
</reference>
<organism evidence="1 2">
    <name type="scientific">Ktedonobacter robiniae</name>
    <dbReference type="NCBI Taxonomy" id="2778365"/>
    <lineage>
        <taxon>Bacteria</taxon>
        <taxon>Bacillati</taxon>
        <taxon>Chloroflexota</taxon>
        <taxon>Ktedonobacteria</taxon>
        <taxon>Ktedonobacterales</taxon>
        <taxon>Ktedonobacteraceae</taxon>
        <taxon>Ktedonobacter</taxon>
    </lineage>
</organism>
<evidence type="ECO:0000313" key="2">
    <source>
        <dbReference type="Proteomes" id="UP000654345"/>
    </source>
</evidence>
<sequence>MKEIFCVDGCNEINCEKSGKLHNCISGCWQQERFALHIRVSMYVDIKMVMRESEGANEYR</sequence>
<proteinExistence type="predicted"/>
<name>A0ABQ3UMV8_9CHLR</name>
<gene>
    <name evidence="1" type="ORF">KSB_25610</name>
</gene>
<accession>A0ABQ3UMV8</accession>
<dbReference type="Proteomes" id="UP000654345">
    <property type="component" value="Unassembled WGS sequence"/>
</dbReference>
<evidence type="ECO:0000313" key="1">
    <source>
        <dbReference type="EMBL" id="GHO54086.1"/>
    </source>
</evidence>
<keyword evidence="2" id="KW-1185">Reference proteome</keyword>
<protein>
    <submittedName>
        <fullName evidence="1">Uncharacterized protein</fullName>
    </submittedName>
</protein>
<dbReference type="EMBL" id="BNJG01000001">
    <property type="protein sequence ID" value="GHO54086.1"/>
    <property type="molecule type" value="Genomic_DNA"/>
</dbReference>